<keyword evidence="3" id="KW-0539">Nucleus</keyword>
<dbReference type="EMBL" id="FJOG01000016">
    <property type="protein sequence ID" value="CZR60787.1"/>
    <property type="molecule type" value="Genomic_DNA"/>
</dbReference>
<evidence type="ECO:0000313" key="6">
    <source>
        <dbReference type="Proteomes" id="UP000184330"/>
    </source>
</evidence>
<sequence>MRSNARADTVSILRVTWHRVHHLVTEEACIWKRRRIGKQARTTRIAVKGFLPEADLSSNEEMQQVGKSLRIPLPIVEDNPAEAHRSPSKQEEEDTLPLLPDQQGQVQYIGVCGSPSDAAQEIDGSTLETLIDAYFEVVHSDFPVLHKAPFWEAYENWAASDATSAANPVWLCGLLCVLLLARHVVPISIPEEAERKWWRHVQTLLPTVFFASNIFANLTGTAVRITFAIGLHQDDVKHVQRPLGRELRKQLWWTLYAFEQMRVSSYDRPSAIEHNLSSVGCPNERIVGVAGHCPQDYMKWSQRLIILLGTACRILNNWDVFYTVASALIHVLDVSCCVKQGRNSAGTESQDILRELAELMSRQLRYSRLPGSMAKWATIVIDLNATADEPTTTSTPQPTNTPERNPASPIVPGPSGLSHNIRRIDQNSHIDTGSTDLAIPYPYPSPNDGFSYKAPTPGREHAHQFWVQLSFMDDLNVQSQDWTWDDIDAILRGSEQQLGPRR</sequence>
<evidence type="ECO:0000256" key="1">
    <source>
        <dbReference type="ARBA" id="ARBA00023015"/>
    </source>
</evidence>
<evidence type="ECO:0000256" key="2">
    <source>
        <dbReference type="ARBA" id="ARBA00023163"/>
    </source>
</evidence>
<evidence type="ECO:0008006" key="7">
    <source>
        <dbReference type="Google" id="ProtNLM"/>
    </source>
</evidence>
<name>A0A1L7X6Y2_9HELO</name>
<feature type="region of interest" description="Disordered" evidence="4">
    <location>
        <begin position="388"/>
        <end position="419"/>
    </location>
</feature>
<dbReference type="CDD" id="cd12148">
    <property type="entry name" value="fungal_TF_MHR"/>
    <property type="match status" value="1"/>
</dbReference>
<organism evidence="5 6">
    <name type="scientific">Phialocephala subalpina</name>
    <dbReference type="NCBI Taxonomy" id="576137"/>
    <lineage>
        <taxon>Eukaryota</taxon>
        <taxon>Fungi</taxon>
        <taxon>Dikarya</taxon>
        <taxon>Ascomycota</taxon>
        <taxon>Pezizomycotina</taxon>
        <taxon>Leotiomycetes</taxon>
        <taxon>Helotiales</taxon>
        <taxon>Mollisiaceae</taxon>
        <taxon>Phialocephala</taxon>
        <taxon>Phialocephala fortinii species complex</taxon>
    </lineage>
</organism>
<evidence type="ECO:0000256" key="4">
    <source>
        <dbReference type="SAM" id="MobiDB-lite"/>
    </source>
</evidence>
<dbReference type="STRING" id="576137.A0A1L7X6Y2"/>
<gene>
    <name evidence="5" type="ORF">PAC_10683</name>
</gene>
<dbReference type="InterPro" id="IPR051127">
    <property type="entry name" value="Fungal_SecMet_Regulators"/>
</dbReference>
<dbReference type="AlphaFoldDB" id="A0A1L7X6Y2"/>
<dbReference type="PANTHER" id="PTHR47424:SF6">
    <property type="entry name" value="PROLINE UTILIZATION TRANS-ACTIVATOR"/>
    <property type="match status" value="1"/>
</dbReference>
<feature type="compositionally biased region" description="Low complexity" evidence="4">
    <location>
        <begin position="390"/>
        <end position="402"/>
    </location>
</feature>
<keyword evidence="2" id="KW-0804">Transcription</keyword>
<reference evidence="5 6" key="1">
    <citation type="submission" date="2016-03" db="EMBL/GenBank/DDBJ databases">
        <authorList>
            <person name="Ploux O."/>
        </authorList>
    </citation>
    <scope>NUCLEOTIDE SEQUENCE [LARGE SCALE GENOMIC DNA]</scope>
    <source>
        <strain evidence="5 6">UAMH 11012</strain>
    </source>
</reference>
<keyword evidence="6" id="KW-1185">Reference proteome</keyword>
<dbReference type="OrthoDB" id="3266505at2759"/>
<keyword evidence="1" id="KW-0805">Transcription regulation</keyword>
<proteinExistence type="predicted"/>
<dbReference type="Proteomes" id="UP000184330">
    <property type="component" value="Unassembled WGS sequence"/>
</dbReference>
<evidence type="ECO:0000256" key="3">
    <source>
        <dbReference type="ARBA" id="ARBA00023242"/>
    </source>
</evidence>
<protein>
    <recommendedName>
        <fullName evidence="7">Transcription factor domain-containing protein</fullName>
    </recommendedName>
</protein>
<accession>A0A1L7X6Y2</accession>
<feature type="region of interest" description="Disordered" evidence="4">
    <location>
        <begin position="78"/>
        <end position="97"/>
    </location>
</feature>
<dbReference type="PANTHER" id="PTHR47424">
    <property type="entry name" value="REGULATORY PROTEIN GAL4"/>
    <property type="match status" value="1"/>
</dbReference>
<feature type="compositionally biased region" description="Basic and acidic residues" evidence="4">
    <location>
        <begin position="81"/>
        <end position="90"/>
    </location>
</feature>
<evidence type="ECO:0000313" key="5">
    <source>
        <dbReference type="EMBL" id="CZR60787.1"/>
    </source>
</evidence>